<gene>
    <name evidence="1" type="ORF">HLB44_02165</name>
</gene>
<reference evidence="1 2" key="1">
    <citation type="submission" date="2020-05" db="EMBL/GenBank/DDBJ databases">
        <title>Aquincola sp. isolate from soil.</title>
        <authorList>
            <person name="Han J."/>
            <person name="Kim D.-U."/>
        </authorList>
    </citation>
    <scope>NUCLEOTIDE SEQUENCE [LARGE SCALE GENOMIC DNA]</scope>
    <source>
        <strain evidence="1 2">S2</strain>
    </source>
</reference>
<comment type="caution">
    <text evidence="1">The sequence shown here is derived from an EMBL/GenBank/DDBJ whole genome shotgun (WGS) entry which is preliminary data.</text>
</comment>
<dbReference type="InterPro" id="IPR029035">
    <property type="entry name" value="DHS-like_NAD/FAD-binding_dom"/>
</dbReference>
<dbReference type="SUPFAM" id="SSF52467">
    <property type="entry name" value="DHS-like NAD/FAD-binding domain"/>
    <property type="match status" value="1"/>
</dbReference>
<dbReference type="Proteomes" id="UP000737171">
    <property type="component" value="Unassembled WGS sequence"/>
</dbReference>
<organism evidence="1 2">
    <name type="scientific">Pseudaquabacterium terrae</name>
    <dbReference type="NCBI Taxonomy" id="2732868"/>
    <lineage>
        <taxon>Bacteria</taxon>
        <taxon>Pseudomonadati</taxon>
        <taxon>Pseudomonadota</taxon>
        <taxon>Betaproteobacteria</taxon>
        <taxon>Burkholderiales</taxon>
        <taxon>Sphaerotilaceae</taxon>
        <taxon>Pseudaquabacterium</taxon>
    </lineage>
</organism>
<sequence length="639" mass="70202">MRGGKRPRSAAKPAARTTRAAPAVVDETWLAQCNEQALALLERQGRTGLGLVPFVGAGLSTAFGFQDWRSLLLGAAPPHLRDAMRSALDAGDYEGAAQSLLDDLGADGFQNMVAVAAGDRRFDEAALRAGTLSLLPLLAGGPVVTTNFDRLLEHAFAANGRAFESVVSGPRPDLIVDALHGNRRVLIKLHGDWQDRVGRTFARSDYAANYGSDGSADKRVLLESAQCLLFASRPMLFIGASLGVDRTVDMLLKVQEDYAGVRHFAVMSAPSTARAFRAKERQLRSLGVLPLWYRASSGAEHVREVEALVQRIVARISVRTLRGPRARATVRARVIAPPPGMSGMPPELNGQLERVVNLIRAGQLSLFLGSAVHWPTKLMAKHFYDELARRFDCEALASERSAVAQHIADRHGREALNGEIDKLLDRSDLQPREAHQLLAAWPQLYGGEGQPPPWPTVFTTNYDDVLERHLAGADVPFHLLTYHNEGEWRGLFSHLDVDGSLRIVERPRNLLRLAPAMVVVKLNGGQNQGLGISRSYVTTMMDYIDLAARIPEGLPAVLRRTLEAHPLLFLGHGLVESDVESVLRFAHQDHRGMRSWAVVKGKPPERVAYWSQCGVQIVDQPVNLYTAELHRRLARAARP</sequence>
<dbReference type="EMBL" id="JABRWJ010000001">
    <property type="protein sequence ID" value="NRF65783.1"/>
    <property type="molecule type" value="Genomic_DNA"/>
</dbReference>
<dbReference type="Pfam" id="PF13289">
    <property type="entry name" value="SIR2_2"/>
    <property type="match status" value="2"/>
</dbReference>
<protein>
    <submittedName>
        <fullName evidence="1">SIR2 family protein</fullName>
    </submittedName>
</protein>
<proteinExistence type="predicted"/>
<evidence type="ECO:0000313" key="2">
    <source>
        <dbReference type="Proteomes" id="UP000737171"/>
    </source>
</evidence>
<name>A0ABX2EAD7_9BURK</name>
<keyword evidence="2" id="KW-1185">Reference proteome</keyword>
<evidence type="ECO:0000313" key="1">
    <source>
        <dbReference type="EMBL" id="NRF65783.1"/>
    </source>
</evidence>
<dbReference type="RefSeq" id="WP_173120126.1">
    <property type="nucleotide sequence ID" value="NZ_JABRWJ010000001.1"/>
</dbReference>
<accession>A0ABX2EAD7</accession>